<dbReference type="InterPro" id="IPR003689">
    <property type="entry name" value="ZIP"/>
</dbReference>
<dbReference type="AlphaFoldDB" id="A0A914D5T9"/>
<dbReference type="GO" id="GO:0005385">
    <property type="term" value="F:zinc ion transmembrane transporter activity"/>
    <property type="evidence" value="ECO:0007669"/>
    <property type="project" value="TreeGrafter"/>
</dbReference>
<keyword evidence="2 6" id="KW-0812">Transmembrane</keyword>
<protein>
    <submittedName>
        <fullName evidence="8">Uncharacterized protein</fullName>
    </submittedName>
</protein>
<evidence type="ECO:0000256" key="4">
    <source>
        <dbReference type="ARBA" id="ARBA00023136"/>
    </source>
</evidence>
<evidence type="ECO:0000313" key="7">
    <source>
        <dbReference type="Proteomes" id="UP000887540"/>
    </source>
</evidence>
<keyword evidence="7" id="KW-1185">Reference proteome</keyword>
<proteinExistence type="predicted"/>
<feature type="compositionally biased region" description="Polar residues" evidence="5">
    <location>
        <begin position="1"/>
        <end position="20"/>
    </location>
</feature>
<feature type="transmembrane region" description="Helical" evidence="6">
    <location>
        <begin position="202"/>
        <end position="221"/>
    </location>
</feature>
<evidence type="ECO:0000256" key="1">
    <source>
        <dbReference type="ARBA" id="ARBA00004141"/>
    </source>
</evidence>
<keyword evidence="3 6" id="KW-1133">Transmembrane helix</keyword>
<feature type="transmembrane region" description="Helical" evidence="6">
    <location>
        <begin position="169"/>
        <end position="190"/>
    </location>
</feature>
<evidence type="ECO:0000256" key="5">
    <source>
        <dbReference type="SAM" id="MobiDB-lite"/>
    </source>
</evidence>
<evidence type="ECO:0000313" key="8">
    <source>
        <dbReference type="WBParaSite" id="ACRNAN_scaffold18513.g21146.t1"/>
    </source>
</evidence>
<evidence type="ECO:0000256" key="2">
    <source>
        <dbReference type="ARBA" id="ARBA00022692"/>
    </source>
</evidence>
<dbReference type="PANTHER" id="PTHR11040">
    <property type="entry name" value="ZINC/IRON TRANSPORTER"/>
    <property type="match status" value="1"/>
</dbReference>
<reference evidence="8" key="1">
    <citation type="submission" date="2022-11" db="UniProtKB">
        <authorList>
            <consortium name="WormBaseParasite"/>
        </authorList>
    </citation>
    <scope>IDENTIFICATION</scope>
</reference>
<feature type="transmembrane region" description="Helical" evidence="6">
    <location>
        <begin position="137"/>
        <end position="157"/>
    </location>
</feature>
<evidence type="ECO:0000256" key="6">
    <source>
        <dbReference type="SAM" id="Phobius"/>
    </source>
</evidence>
<organism evidence="7 8">
    <name type="scientific">Acrobeloides nanus</name>
    <dbReference type="NCBI Taxonomy" id="290746"/>
    <lineage>
        <taxon>Eukaryota</taxon>
        <taxon>Metazoa</taxon>
        <taxon>Ecdysozoa</taxon>
        <taxon>Nematoda</taxon>
        <taxon>Chromadorea</taxon>
        <taxon>Rhabditida</taxon>
        <taxon>Tylenchina</taxon>
        <taxon>Cephalobomorpha</taxon>
        <taxon>Cephaloboidea</taxon>
        <taxon>Cephalobidae</taxon>
        <taxon>Acrobeloides</taxon>
    </lineage>
</organism>
<evidence type="ECO:0000256" key="3">
    <source>
        <dbReference type="ARBA" id="ARBA00022989"/>
    </source>
</evidence>
<comment type="subcellular location">
    <subcellularLocation>
        <location evidence="1">Membrane</location>
        <topology evidence="1">Multi-pass membrane protein</topology>
    </subcellularLocation>
</comment>
<dbReference type="Proteomes" id="UP000887540">
    <property type="component" value="Unplaced"/>
</dbReference>
<feature type="compositionally biased region" description="Acidic residues" evidence="5">
    <location>
        <begin position="26"/>
        <end position="36"/>
    </location>
</feature>
<feature type="region of interest" description="Disordered" evidence="5">
    <location>
        <begin position="1"/>
        <end position="67"/>
    </location>
</feature>
<sequence length="246" mass="27447">MLSSTFKRSSFKNNPASSRVPTVELIESEDEEDDNSDNNTVVTNDPESGRSIVSGKSSTSDRPELPEDHQSHCLQALLVISVFFFHAFLEGFAFGIQEVSLNIMSLFFGIMVHKSLVMYSAGMNLMSRFANSKIKMFAFVAILALITPAGAIVGYVVEEAKFDKVAKYLLMTILHSLSIAMFLFLAIFEIIAEERANKHASLLQWIAYTAGFIVIAAILVAKDFTLPHYNKNPYMPYTPYTPYTLD</sequence>
<dbReference type="Pfam" id="PF02535">
    <property type="entry name" value="Zip"/>
    <property type="match status" value="1"/>
</dbReference>
<name>A0A914D5T9_9BILA</name>
<dbReference type="GO" id="GO:0005886">
    <property type="term" value="C:plasma membrane"/>
    <property type="evidence" value="ECO:0007669"/>
    <property type="project" value="TreeGrafter"/>
</dbReference>
<keyword evidence="4 6" id="KW-0472">Membrane</keyword>
<accession>A0A914D5T9</accession>
<dbReference type="WBParaSite" id="ACRNAN_scaffold18513.g21146.t1">
    <property type="protein sequence ID" value="ACRNAN_scaffold18513.g21146.t1"/>
    <property type="gene ID" value="ACRNAN_scaffold18513.g21146"/>
</dbReference>
<feature type="transmembrane region" description="Helical" evidence="6">
    <location>
        <begin position="76"/>
        <end position="97"/>
    </location>
</feature>
<dbReference type="PANTHER" id="PTHR11040:SF76">
    <property type="entry name" value="ZINC TRANSPORTER ZIP3"/>
    <property type="match status" value="1"/>
</dbReference>
<feature type="transmembrane region" description="Helical" evidence="6">
    <location>
        <begin position="103"/>
        <end position="125"/>
    </location>
</feature>